<comment type="caution">
    <text evidence="2">The sequence shown here is derived from an EMBL/GenBank/DDBJ whole genome shotgun (WGS) entry which is preliminary data.</text>
</comment>
<feature type="compositionally biased region" description="Polar residues" evidence="1">
    <location>
        <begin position="40"/>
        <end position="55"/>
    </location>
</feature>
<dbReference type="Proteomes" id="UP000054226">
    <property type="component" value="Unassembled WGS sequence"/>
</dbReference>
<sequence>MQDADDLTRLLSAWREDIESVPFPTFTELLIPAQKRRSAPAQTATASVQVTKTTG</sequence>
<evidence type="ECO:0000256" key="1">
    <source>
        <dbReference type="SAM" id="MobiDB-lite"/>
    </source>
</evidence>
<feature type="region of interest" description="Disordered" evidence="1">
    <location>
        <begin position="35"/>
        <end position="55"/>
    </location>
</feature>
<proteinExistence type="predicted"/>
<name>M2XKG5_9PSEU</name>
<keyword evidence="3" id="KW-1185">Reference proteome</keyword>
<dbReference type="RefSeq" id="WP_007029946.1">
    <property type="nucleotide sequence ID" value="NZ_AOHO01000045.1"/>
</dbReference>
<dbReference type="PATRIC" id="fig|1284240.4.peg.2063"/>
<dbReference type="EMBL" id="AOHO01000045">
    <property type="protein sequence ID" value="EME61531.1"/>
    <property type="molecule type" value="Genomic_DNA"/>
</dbReference>
<evidence type="ECO:0000313" key="3">
    <source>
        <dbReference type="Proteomes" id="UP000054226"/>
    </source>
</evidence>
<accession>M2XKG5</accession>
<dbReference type="AlphaFoldDB" id="M2XKG5"/>
<evidence type="ECO:0000313" key="2">
    <source>
        <dbReference type="EMBL" id="EME61531.1"/>
    </source>
</evidence>
<organism evidence="2 3">
    <name type="scientific">Amycolatopsis decaplanina DSM 44594</name>
    <dbReference type="NCBI Taxonomy" id="1284240"/>
    <lineage>
        <taxon>Bacteria</taxon>
        <taxon>Bacillati</taxon>
        <taxon>Actinomycetota</taxon>
        <taxon>Actinomycetes</taxon>
        <taxon>Pseudonocardiales</taxon>
        <taxon>Pseudonocardiaceae</taxon>
        <taxon>Amycolatopsis</taxon>
    </lineage>
</organism>
<protein>
    <submittedName>
        <fullName evidence="2">Uncharacterized protein</fullName>
    </submittedName>
</protein>
<gene>
    <name evidence="2" type="ORF">H074_10180</name>
</gene>
<reference evidence="2 3" key="1">
    <citation type="journal article" date="2013" name="Genome Announc.">
        <title>Draft Genome Sequence of Amycolatopsis decaplanina Strain DSM 44594T.</title>
        <authorList>
            <person name="Kaur N."/>
            <person name="Kumar S."/>
            <person name="Bala M."/>
            <person name="Raghava G.P."/>
            <person name="Mayilraj S."/>
        </authorList>
    </citation>
    <scope>NUCLEOTIDE SEQUENCE [LARGE SCALE GENOMIC DNA]</scope>
    <source>
        <strain evidence="2 3">DSM 44594</strain>
    </source>
</reference>